<name>A0A9P7JYN1_9AGAM</name>
<proteinExistence type="predicted"/>
<protein>
    <submittedName>
        <fullName evidence="2">Uncharacterized protein</fullName>
    </submittedName>
</protein>
<keyword evidence="3" id="KW-1185">Reference proteome</keyword>
<feature type="region of interest" description="Disordered" evidence="1">
    <location>
        <begin position="1"/>
        <end position="56"/>
    </location>
</feature>
<evidence type="ECO:0000313" key="2">
    <source>
        <dbReference type="EMBL" id="KAG2116483.1"/>
    </source>
</evidence>
<feature type="compositionally biased region" description="Basic and acidic residues" evidence="1">
    <location>
        <begin position="43"/>
        <end position="56"/>
    </location>
</feature>
<evidence type="ECO:0000256" key="1">
    <source>
        <dbReference type="SAM" id="MobiDB-lite"/>
    </source>
</evidence>
<accession>A0A9P7JYN1</accession>
<comment type="caution">
    <text evidence="2">The sequence shown here is derived from an EMBL/GenBank/DDBJ whole genome shotgun (WGS) entry which is preliminary data.</text>
</comment>
<gene>
    <name evidence="2" type="ORF">F5147DRAFT_768854</name>
</gene>
<feature type="compositionally biased region" description="Polar residues" evidence="1">
    <location>
        <begin position="1"/>
        <end position="13"/>
    </location>
</feature>
<dbReference type="GeneID" id="64703269"/>
<sequence length="332" mass="36028">MSSTISNPSMLTASPSPSPSPEPQEHPLEGGNASVDDPTLDDAALKEPEESESNRVEHAWAAVLNTMRICVDTAPPSKPELLEEQESWLRDWNVAMADMTVVYKRAWKGKEVVATEEKAVEKAVGSGPTDMGRPCLGGRMTATSVNCPAERCQRCTASGAKCIVVHAGGHCKVCIKARKGCSFVVAKNKGCVLAAPKRKAPPSVQTTAPDAGESEVEIVGEATADEPVPAPSKEIIVQRPKHALDADAAPAAKRPRLEADPELEEAHAEAVWLRAENAELRTHNDKYRLALLDMGQHTRIQESELLHMSNRLYILAHDWGNWEKELGEVLED</sequence>
<evidence type="ECO:0000313" key="3">
    <source>
        <dbReference type="Proteomes" id="UP000823399"/>
    </source>
</evidence>
<reference evidence="2" key="1">
    <citation type="journal article" date="2020" name="New Phytol.">
        <title>Comparative genomics reveals dynamic genome evolution in host specialist ectomycorrhizal fungi.</title>
        <authorList>
            <person name="Lofgren L.A."/>
            <person name="Nguyen N.H."/>
            <person name="Vilgalys R."/>
            <person name="Ruytinx J."/>
            <person name="Liao H.L."/>
            <person name="Branco S."/>
            <person name="Kuo A."/>
            <person name="LaButti K."/>
            <person name="Lipzen A."/>
            <person name="Andreopoulos W."/>
            <person name="Pangilinan J."/>
            <person name="Riley R."/>
            <person name="Hundley H."/>
            <person name="Na H."/>
            <person name="Barry K."/>
            <person name="Grigoriev I.V."/>
            <person name="Stajich J.E."/>
            <person name="Kennedy P.G."/>
        </authorList>
    </citation>
    <scope>NUCLEOTIDE SEQUENCE</scope>
    <source>
        <strain evidence="2">FC423</strain>
    </source>
</reference>
<dbReference type="RefSeq" id="XP_041297582.1">
    <property type="nucleotide sequence ID" value="XM_041441010.1"/>
</dbReference>
<organism evidence="2 3">
    <name type="scientific">Suillus discolor</name>
    <dbReference type="NCBI Taxonomy" id="1912936"/>
    <lineage>
        <taxon>Eukaryota</taxon>
        <taxon>Fungi</taxon>
        <taxon>Dikarya</taxon>
        <taxon>Basidiomycota</taxon>
        <taxon>Agaricomycotina</taxon>
        <taxon>Agaricomycetes</taxon>
        <taxon>Agaricomycetidae</taxon>
        <taxon>Boletales</taxon>
        <taxon>Suillineae</taxon>
        <taxon>Suillaceae</taxon>
        <taxon>Suillus</taxon>
    </lineage>
</organism>
<dbReference type="EMBL" id="JABBWM010000006">
    <property type="protein sequence ID" value="KAG2116483.1"/>
    <property type="molecule type" value="Genomic_DNA"/>
</dbReference>
<dbReference type="AlphaFoldDB" id="A0A9P7JYN1"/>
<dbReference type="Proteomes" id="UP000823399">
    <property type="component" value="Unassembled WGS sequence"/>
</dbReference>